<evidence type="ECO:0000256" key="1">
    <source>
        <dbReference type="SAM" id="MobiDB-lite"/>
    </source>
</evidence>
<keyword evidence="3" id="KW-1185">Reference proteome</keyword>
<proteinExistence type="predicted"/>
<evidence type="ECO:0000313" key="3">
    <source>
        <dbReference type="Proteomes" id="UP000800235"/>
    </source>
</evidence>
<reference evidence="2" key="1">
    <citation type="journal article" date="2020" name="Stud. Mycol.">
        <title>101 Dothideomycetes genomes: a test case for predicting lifestyles and emergence of pathogens.</title>
        <authorList>
            <person name="Haridas S."/>
            <person name="Albert R."/>
            <person name="Binder M."/>
            <person name="Bloem J."/>
            <person name="Labutti K."/>
            <person name="Salamov A."/>
            <person name="Andreopoulos B."/>
            <person name="Baker S."/>
            <person name="Barry K."/>
            <person name="Bills G."/>
            <person name="Bluhm B."/>
            <person name="Cannon C."/>
            <person name="Castanera R."/>
            <person name="Culley D."/>
            <person name="Daum C."/>
            <person name="Ezra D."/>
            <person name="Gonzalez J."/>
            <person name="Henrissat B."/>
            <person name="Kuo A."/>
            <person name="Liang C."/>
            <person name="Lipzen A."/>
            <person name="Lutzoni F."/>
            <person name="Magnuson J."/>
            <person name="Mondo S."/>
            <person name="Nolan M."/>
            <person name="Ohm R."/>
            <person name="Pangilinan J."/>
            <person name="Park H.-J."/>
            <person name="Ramirez L."/>
            <person name="Alfaro M."/>
            <person name="Sun H."/>
            <person name="Tritt A."/>
            <person name="Yoshinaga Y."/>
            <person name="Zwiers L.-H."/>
            <person name="Turgeon B."/>
            <person name="Goodwin S."/>
            <person name="Spatafora J."/>
            <person name="Crous P."/>
            <person name="Grigoriev I."/>
        </authorList>
    </citation>
    <scope>NUCLEOTIDE SEQUENCE</scope>
    <source>
        <strain evidence="2">CBS 130266</strain>
    </source>
</reference>
<feature type="compositionally biased region" description="Basic and acidic residues" evidence="1">
    <location>
        <begin position="62"/>
        <end position="71"/>
    </location>
</feature>
<evidence type="ECO:0000313" key="2">
    <source>
        <dbReference type="EMBL" id="KAF2435502.1"/>
    </source>
</evidence>
<sequence length="214" mass="23632">MWMRNHGSSNSPATSTFHNTFVNLSTAPYSDQGNKNFKFGIAGTTLTPDFATGSNSISIGRRLSESKETMPDKASNPSEAETPDTVINPLPYHPFTVLDSTLLSHTASLLPHDVNDLWDFNFNLDTHGLSNNNPEPHWTQDAHPILNEFLSALDDFDVRANSSSSTYLIEALGKNDSANGNIKGLKRSSKVRAEEVTLEDFIKMFIARASFRLI</sequence>
<gene>
    <name evidence="2" type="ORF">EJ08DRAFT_340862</name>
</gene>
<accession>A0A9P4U409</accession>
<name>A0A9P4U409_9PEZI</name>
<protein>
    <submittedName>
        <fullName evidence="2">Uncharacterized protein</fullName>
    </submittedName>
</protein>
<dbReference type="AlphaFoldDB" id="A0A9P4U409"/>
<dbReference type="EMBL" id="MU007013">
    <property type="protein sequence ID" value="KAF2435502.1"/>
    <property type="molecule type" value="Genomic_DNA"/>
</dbReference>
<comment type="caution">
    <text evidence="2">The sequence shown here is derived from an EMBL/GenBank/DDBJ whole genome shotgun (WGS) entry which is preliminary data.</text>
</comment>
<organism evidence="2 3">
    <name type="scientific">Tothia fuscella</name>
    <dbReference type="NCBI Taxonomy" id="1048955"/>
    <lineage>
        <taxon>Eukaryota</taxon>
        <taxon>Fungi</taxon>
        <taxon>Dikarya</taxon>
        <taxon>Ascomycota</taxon>
        <taxon>Pezizomycotina</taxon>
        <taxon>Dothideomycetes</taxon>
        <taxon>Pleosporomycetidae</taxon>
        <taxon>Venturiales</taxon>
        <taxon>Cylindrosympodiaceae</taxon>
        <taxon>Tothia</taxon>
    </lineage>
</organism>
<feature type="region of interest" description="Disordered" evidence="1">
    <location>
        <begin position="61"/>
        <end position="86"/>
    </location>
</feature>
<dbReference type="Proteomes" id="UP000800235">
    <property type="component" value="Unassembled WGS sequence"/>
</dbReference>